<evidence type="ECO:0000256" key="4">
    <source>
        <dbReference type="ARBA" id="ARBA00022605"/>
    </source>
</evidence>
<comment type="similarity">
    <text evidence="2">Belongs to the cysteine synthase/cystathionine beta-synthase family.</text>
</comment>
<gene>
    <name evidence="11" type="ORF">HNQ77_004193</name>
</gene>
<evidence type="ECO:0000256" key="3">
    <source>
        <dbReference type="ARBA" id="ARBA00019371"/>
    </source>
</evidence>
<evidence type="ECO:0000256" key="5">
    <source>
        <dbReference type="ARBA" id="ARBA00022679"/>
    </source>
</evidence>
<comment type="cofactor">
    <cofactor evidence="1">
        <name>pyridoxal 5'-phosphate</name>
        <dbReference type="ChEBI" id="CHEBI:597326"/>
    </cofactor>
</comment>
<name>A0A841K4Z9_9BACT</name>
<dbReference type="InterPro" id="IPR001926">
    <property type="entry name" value="TrpB-like_PALP"/>
</dbReference>
<evidence type="ECO:0000256" key="8">
    <source>
        <dbReference type="ARBA" id="ARBA00030296"/>
    </source>
</evidence>
<feature type="domain" description="Tryptophan synthase beta chain-like PALP" evidence="10">
    <location>
        <begin position="19"/>
        <end position="299"/>
    </location>
</feature>
<dbReference type="Pfam" id="PF00291">
    <property type="entry name" value="PALP"/>
    <property type="match status" value="1"/>
</dbReference>
<keyword evidence="4" id="KW-0028">Amino-acid biosynthesis</keyword>
<evidence type="ECO:0000256" key="1">
    <source>
        <dbReference type="ARBA" id="ARBA00001933"/>
    </source>
</evidence>
<keyword evidence="12" id="KW-1185">Reference proteome</keyword>
<keyword evidence="7" id="KW-0198">Cysteine biosynthesis</keyword>
<dbReference type="OrthoDB" id="9808024at2"/>
<organism evidence="11 12">
    <name type="scientific">Silvibacterium bohemicum</name>
    <dbReference type="NCBI Taxonomy" id="1577686"/>
    <lineage>
        <taxon>Bacteria</taxon>
        <taxon>Pseudomonadati</taxon>
        <taxon>Acidobacteriota</taxon>
        <taxon>Terriglobia</taxon>
        <taxon>Terriglobales</taxon>
        <taxon>Acidobacteriaceae</taxon>
        <taxon>Silvibacterium</taxon>
    </lineage>
</organism>
<dbReference type="PROSITE" id="PS00901">
    <property type="entry name" value="CYS_SYNTHASE"/>
    <property type="match status" value="1"/>
</dbReference>
<dbReference type="EMBL" id="JACHEK010000009">
    <property type="protein sequence ID" value="MBB6146221.1"/>
    <property type="molecule type" value="Genomic_DNA"/>
</dbReference>
<dbReference type="CDD" id="cd01561">
    <property type="entry name" value="CBS_like"/>
    <property type="match status" value="1"/>
</dbReference>
<dbReference type="SUPFAM" id="SSF53686">
    <property type="entry name" value="Tryptophan synthase beta subunit-like PLP-dependent enzymes"/>
    <property type="match status" value="1"/>
</dbReference>
<dbReference type="InterPro" id="IPR001216">
    <property type="entry name" value="P-phosphate_BS"/>
</dbReference>
<dbReference type="FunFam" id="3.40.50.1100:FF:000016">
    <property type="entry name" value="Cysteine synthase A"/>
    <property type="match status" value="1"/>
</dbReference>
<reference evidence="11 12" key="1">
    <citation type="submission" date="2020-08" db="EMBL/GenBank/DDBJ databases">
        <title>Genomic Encyclopedia of Type Strains, Phase IV (KMG-IV): sequencing the most valuable type-strain genomes for metagenomic binning, comparative biology and taxonomic classification.</title>
        <authorList>
            <person name="Goeker M."/>
        </authorList>
    </citation>
    <scope>NUCLEOTIDE SEQUENCE [LARGE SCALE GENOMIC DNA]</scope>
    <source>
        <strain evidence="11 12">DSM 103733</strain>
    </source>
</reference>
<evidence type="ECO:0000259" key="10">
    <source>
        <dbReference type="Pfam" id="PF00291"/>
    </source>
</evidence>
<dbReference type="PANTHER" id="PTHR10314">
    <property type="entry name" value="CYSTATHIONINE BETA-SYNTHASE"/>
    <property type="match status" value="1"/>
</dbReference>
<dbReference type="GO" id="GO:0016765">
    <property type="term" value="F:transferase activity, transferring alkyl or aryl (other than methyl) groups"/>
    <property type="evidence" value="ECO:0007669"/>
    <property type="project" value="UniProtKB-ARBA"/>
</dbReference>
<evidence type="ECO:0000256" key="7">
    <source>
        <dbReference type="ARBA" id="ARBA00023192"/>
    </source>
</evidence>
<protein>
    <recommendedName>
        <fullName evidence="3">Cysteine synthase</fullName>
    </recommendedName>
    <alternativeName>
        <fullName evidence="8">O-acetylserine (thiol)-lyase</fullName>
    </alternativeName>
    <alternativeName>
        <fullName evidence="9">O-acetylserine sulfhydrylase</fullName>
    </alternativeName>
</protein>
<dbReference type="InterPro" id="IPR036052">
    <property type="entry name" value="TrpB-like_PALP_sf"/>
</dbReference>
<keyword evidence="5 11" id="KW-0808">Transferase</keyword>
<dbReference type="GO" id="GO:0006535">
    <property type="term" value="P:cysteine biosynthetic process from serine"/>
    <property type="evidence" value="ECO:0007669"/>
    <property type="project" value="InterPro"/>
</dbReference>
<evidence type="ECO:0000313" key="12">
    <source>
        <dbReference type="Proteomes" id="UP000538666"/>
    </source>
</evidence>
<evidence type="ECO:0000256" key="6">
    <source>
        <dbReference type="ARBA" id="ARBA00022898"/>
    </source>
</evidence>
<evidence type="ECO:0000313" key="11">
    <source>
        <dbReference type="EMBL" id="MBB6146221.1"/>
    </source>
</evidence>
<dbReference type="Proteomes" id="UP000538666">
    <property type="component" value="Unassembled WGS sequence"/>
</dbReference>
<sequence>MATLTNSTLPSLGTPLLSRIGNTPLIRLERVAAHLPGIQILGKAEWANPGGSVKDRAASAIVADAQQRGLLAPGKHLLDATSGNTGIAYAMLGAAMGFPVTLCVPSNVSPERKRILQAYGANVEWTDPADGSDGAIRKARALAAEESEKYFYANQYGNDANWRAHYLSTANEIWKQTDGQITHFVAGLGTSGTFVGTTRRLKELNPAIQCISMQPDSPFNGLEGLKHMATAIVPPIYDSALADRNVEMETEAAYIMAKRLGRTEGLLVGVSAAAAVATCLRIAEEEAAKGKEAVIVTILADAADKYLSERFWSE</sequence>
<dbReference type="Gene3D" id="3.40.50.1100">
    <property type="match status" value="2"/>
</dbReference>
<evidence type="ECO:0000256" key="9">
    <source>
        <dbReference type="ARBA" id="ARBA00033075"/>
    </source>
</evidence>
<accession>A0A841K4Z9</accession>
<dbReference type="RefSeq" id="WP_050058313.1">
    <property type="nucleotide sequence ID" value="NZ_JACHEK010000009.1"/>
</dbReference>
<evidence type="ECO:0000256" key="2">
    <source>
        <dbReference type="ARBA" id="ARBA00007103"/>
    </source>
</evidence>
<proteinExistence type="inferred from homology"/>
<dbReference type="AlphaFoldDB" id="A0A841K4Z9"/>
<dbReference type="InterPro" id="IPR050214">
    <property type="entry name" value="Cys_Synth/Cystath_Beta-Synth"/>
</dbReference>
<comment type="caution">
    <text evidence="11">The sequence shown here is derived from an EMBL/GenBank/DDBJ whole genome shotgun (WGS) entry which is preliminary data.</text>
</comment>
<keyword evidence="6" id="KW-0663">Pyridoxal phosphate</keyword>